<reference evidence="3" key="1">
    <citation type="submission" date="2013-08" db="EMBL/GenBank/DDBJ databases">
        <title>Intrasporangium oryzae NRRL B-24470.</title>
        <authorList>
            <person name="Liu H."/>
            <person name="Wang G."/>
        </authorList>
    </citation>
    <scope>NUCLEOTIDE SEQUENCE [LARGE SCALE GENOMIC DNA]</scope>
    <source>
        <strain evidence="3">Q5-1</strain>
    </source>
</reference>
<sequence>MVAAVVASAALAWLVLSRTGGNVGIAPAWTALSLTTGTLAALALSTFIPMPGQGASLDLGCGPCAAAGGLMAIGSVWYVLSEAVETGTGLLGLALAGASFVHRLSQPATCTPNVAPGLSASLEPAAPHHPTDQKD</sequence>
<dbReference type="Proteomes" id="UP000019494">
    <property type="component" value="Unassembled WGS sequence"/>
</dbReference>
<dbReference type="EMBL" id="AWQS01000274">
    <property type="protein sequence ID" value="EWT04309.1"/>
    <property type="molecule type" value="Genomic_DNA"/>
</dbReference>
<accession>W9GK83</accession>
<dbReference type="AlphaFoldDB" id="W9GK83"/>
<keyword evidence="1" id="KW-1133">Transmembrane helix</keyword>
<feature type="transmembrane region" description="Helical" evidence="1">
    <location>
        <begin position="27"/>
        <end position="48"/>
    </location>
</feature>
<feature type="transmembrane region" description="Helical" evidence="1">
    <location>
        <begin position="60"/>
        <end position="80"/>
    </location>
</feature>
<protein>
    <submittedName>
        <fullName evidence="2">Uncharacterized protein</fullName>
    </submittedName>
</protein>
<keyword evidence="1" id="KW-0812">Transmembrane</keyword>
<evidence type="ECO:0000256" key="1">
    <source>
        <dbReference type="SAM" id="Phobius"/>
    </source>
</evidence>
<evidence type="ECO:0000313" key="2">
    <source>
        <dbReference type="EMBL" id="EWT04309.1"/>
    </source>
</evidence>
<keyword evidence="3" id="KW-1185">Reference proteome</keyword>
<keyword evidence="1" id="KW-0472">Membrane</keyword>
<comment type="caution">
    <text evidence="2">The sequence shown here is derived from an EMBL/GenBank/DDBJ whole genome shotgun (WGS) entry which is preliminary data.</text>
</comment>
<evidence type="ECO:0000313" key="3">
    <source>
        <dbReference type="Proteomes" id="UP000019494"/>
    </source>
</evidence>
<organism evidence="2 3">
    <name type="scientific">Intrasporangium chromatireducens Q5-1</name>
    <dbReference type="NCBI Taxonomy" id="584657"/>
    <lineage>
        <taxon>Bacteria</taxon>
        <taxon>Bacillati</taxon>
        <taxon>Actinomycetota</taxon>
        <taxon>Actinomycetes</taxon>
        <taxon>Micrococcales</taxon>
        <taxon>Intrasporangiaceae</taxon>
        <taxon>Intrasporangium</taxon>
    </lineage>
</organism>
<proteinExistence type="predicted"/>
<gene>
    <name evidence="2" type="ORF">N864_14470</name>
</gene>
<name>W9GK83_9MICO</name>